<dbReference type="InterPro" id="IPR016032">
    <property type="entry name" value="Sig_transdc_resp-reg_C-effctor"/>
</dbReference>
<comment type="caution">
    <text evidence="5">The sequence shown here is derived from an EMBL/GenBank/DDBJ whole genome shotgun (WGS) entry which is preliminary data.</text>
</comment>
<dbReference type="InterPro" id="IPR001867">
    <property type="entry name" value="OmpR/PhoB-type_DNA-bd"/>
</dbReference>
<evidence type="ECO:0000313" key="6">
    <source>
        <dbReference type="Proteomes" id="UP000318693"/>
    </source>
</evidence>
<dbReference type="Gene3D" id="1.25.40.10">
    <property type="entry name" value="Tetratricopeptide repeat domain"/>
    <property type="match status" value="2"/>
</dbReference>
<gene>
    <name evidence="5" type="ORF">FJ693_14910</name>
</gene>
<dbReference type="InterPro" id="IPR027417">
    <property type="entry name" value="P-loop_NTPase"/>
</dbReference>
<dbReference type="SUPFAM" id="SSF52540">
    <property type="entry name" value="P-loop containing nucleoside triphosphate hydrolases"/>
    <property type="match status" value="1"/>
</dbReference>
<dbReference type="InterPro" id="IPR005158">
    <property type="entry name" value="BTAD"/>
</dbReference>
<protein>
    <submittedName>
        <fullName evidence="5">AfsR/SARP family transcriptional regulator</fullName>
    </submittedName>
</protein>
<comment type="similarity">
    <text evidence="1">Belongs to the AfsR/DnrI/RedD regulatory family.</text>
</comment>
<name>A0A552WMY4_9MICO</name>
<dbReference type="Gene3D" id="3.40.50.300">
    <property type="entry name" value="P-loop containing nucleotide triphosphate hydrolases"/>
    <property type="match status" value="1"/>
</dbReference>
<proteinExistence type="inferred from homology"/>
<feature type="domain" description="OmpR/PhoB-type" evidence="4">
    <location>
        <begin position="6"/>
        <end position="103"/>
    </location>
</feature>
<dbReference type="Pfam" id="PF00486">
    <property type="entry name" value="Trans_reg_C"/>
    <property type="match status" value="1"/>
</dbReference>
<dbReference type="GO" id="GO:0006355">
    <property type="term" value="P:regulation of DNA-templated transcription"/>
    <property type="evidence" value="ECO:0007669"/>
    <property type="project" value="InterPro"/>
</dbReference>
<dbReference type="PANTHER" id="PTHR47691">
    <property type="entry name" value="REGULATOR-RELATED"/>
    <property type="match status" value="1"/>
</dbReference>
<feature type="DNA-binding region" description="OmpR/PhoB-type" evidence="3">
    <location>
        <begin position="6"/>
        <end position="103"/>
    </location>
</feature>
<reference evidence="5 6" key="1">
    <citation type="submission" date="2019-07" db="EMBL/GenBank/DDBJ databases">
        <title>Georgenia wutianyii sp. nov. and Georgenia *** sp. nov. isolated from plateau pika (Ochotona curzoniae) in the Qinghai-Tibet plateau of China.</title>
        <authorList>
            <person name="Tian Z."/>
        </authorList>
    </citation>
    <scope>NUCLEOTIDE SEQUENCE [LARGE SCALE GENOMIC DNA]</scope>
    <source>
        <strain evidence="5 6">Z446</strain>
    </source>
</reference>
<dbReference type="SUPFAM" id="SSF48452">
    <property type="entry name" value="TPR-like"/>
    <property type="match status" value="2"/>
</dbReference>
<evidence type="ECO:0000256" key="3">
    <source>
        <dbReference type="PROSITE-ProRule" id="PRU01091"/>
    </source>
</evidence>
<accession>A0A552WMY4</accession>
<organism evidence="5 6">
    <name type="scientific">Georgenia yuyongxinii</name>
    <dbReference type="NCBI Taxonomy" id="2589797"/>
    <lineage>
        <taxon>Bacteria</taxon>
        <taxon>Bacillati</taxon>
        <taxon>Actinomycetota</taxon>
        <taxon>Actinomycetes</taxon>
        <taxon>Micrococcales</taxon>
        <taxon>Bogoriellaceae</taxon>
        <taxon>Georgenia</taxon>
    </lineage>
</organism>
<keyword evidence="2 3" id="KW-0238">DNA-binding</keyword>
<dbReference type="CDD" id="cd15831">
    <property type="entry name" value="BTAD"/>
    <property type="match status" value="1"/>
</dbReference>
<keyword evidence="6" id="KW-1185">Reference proteome</keyword>
<evidence type="ECO:0000256" key="2">
    <source>
        <dbReference type="ARBA" id="ARBA00023125"/>
    </source>
</evidence>
<dbReference type="PROSITE" id="PS51755">
    <property type="entry name" value="OMPR_PHOB"/>
    <property type="match status" value="1"/>
</dbReference>
<dbReference type="EMBL" id="VJXR01000054">
    <property type="protein sequence ID" value="TRW44112.1"/>
    <property type="molecule type" value="Genomic_DNA"/>
</dbReference>
<dbReference type="SUPFAM" id="SSF46894">
    <property type="entry name" value="C-terminal effector domain of the bipartite response regulators"/>
    <property type="match status" value="1"/>
</dbReference>
<dbReference type="GO" id="GO:0003677">
    <property type="term" value="F:DNA binding"/>
    <property type="evidence" value="ECO:0007669"/>
    <property type="project" value="UniProtKB-UniRule"/>
</dbReference>
<dbReference type="PANTHER" id="PTHR47691:SF3">
    <property type="entry name" value="HTH-TYPE TRANSCRIPTIONAL REGULATOR RV0890C-RELATED"/>
    <property type="match status" value="1"/>
</dbReference>
<dbReference type="InterPro" id="IPR036388">
    <property type="entry name" value="WH-like_DNA-bd_sf"/>
</dbReference>
<sequence length="975" mass="103520">MRAGRPPRVRMNKLVEVRLLGPFEVLTGGEPANVGGGKRRGLLALLALRCGRVVGVDSLIDALWADDLPAAPRNAVQHHVARLRAALGSEAIAATPDGYALTHAAVDVLRFEDLLREARDALRAGDAVAGAESVARGLELWRGPALHGLTDTAWFSAEARRLESLRVDALEEQFEAALALGEHRDVVPALGTALEENPFRERLWGQLMLALYRSGRQPDALEAFREARRLFSEELALEPGPELRRLQDAILAHDPAIAPLPAPRRRRGTLPAPSTSFVDREEALAQVLALVREHRLVTLTGPPGVGKSRLALEAARSVEHGFADGAWFVDLARAGGEDDVVRLVAHAVDVRGADPLARVVGRLRDANAILWLDGCDRVVGEAARVASAVVAGCPNVRVLTTSREVLHVPGEVRVMVEPLRVPGPGPDGVDSPAVQLFAERARAARPGFELTAEAAPLVAKISRKLDGLPLAIELAAARAHALGLFEILSIVEHRLELLGDVPASDANRASLQALVEWCYDVLHEDEKSLLHKVAVHRGGASMPSLVAAAASDGLDEPTVTYLLGVLVDKSILAVSFPAEGARYDMLETVREYALEQLARSGRLAAARRAHAESIAALAEAARAELRGADWRAWVRRLELENDNVWAALTYARDARESGIAARLAAFAWYFVLAERVAEGRRFLERALAAASGELTVAERLELHAFRCYLATEELDLDTAIEIGERALAGEATEAAVPELGLVEAALGLAVAEAGDVDRGAALAGRGRARLDAGENHWASAAASLFCAQVAAAAGDVATVAAMAAEARRHAQATGFDAFLVPAMLLEAWVAERRHDSRAATVAYRRTLDLAGRIGFADHAAFALSGLASSALAGGDVTQAEELERRALATAEAARASWAAAHARVELGRILAAAGDAKTAAKLYRNVLAWSKARRAHGPRESLFVVLSQDPAAAAAVGLAGLGDGRAEITAATAPA</sequence>
<dbReference type="Gene3D" id="1.10.10.10">
    <property type="entry name" value="Winged helix-like DNA-binding domain superfamily/Winged helix DNA-binding domain"/>
    <property type="match status" value="1"/>
</dbReference>
<evidence type="ECO:0000313" key="5">
    <source>
        <dbReference type="EMBL" id="TRW44112.1"/>
    </source>
</evidence>
<dbReference type="InterPro" id="IPR011990">
    <property type="entry name" value="TPR-like_helical_dom_sf"/>
</dbReference>
<dbReference type="SMART" id="SM00862">
    <property type="entry name" value="Trans_reg_C"/>
    <property type="match status" value="1"/>
</dbReference>
<evidence type="ECO:0000256" key="1">
    <source>
        <dbReference type="ARBA" id="ARBA00005820"/>
    </source>
</evidence>
<dbReference type="Proteomes" id="UP000318693">
    <property type="component" value="Unassembled WGS sequence"/>
</dbReference>
<dbReference type="SMART" id="SM01043">
    <property type="entry name" value="BTAD"/>
    <property type="match status" value="1"/>
</dbReference>
<evidence type="ECO:0000259" key="4">
    <source>
        <dbReference type="PROSITE" id="PS51755"/>
    </source>
</evidence>
<dbReference type="GO" id="GO:0000160">
    <property type="term" value="P:phosphorelay signal transduction system"/>
    <property type="evidence" value="ECO:0007669"/>
    <property type="project" value="InterPro"/>
</dbReference>
<dbReference type="AlphaFoldDB" id="A0A552WMY4"/>
<dbReference type="Pfam" id="PF03704">
    <property type="entry name" value="BTAD"/>
    <property type="match status" value="1"/>
</dbReference>